<dbReference type="Proteomes" id="UP001526147">
    <property type="component" value="Unassembled WGS sequence"/>
</dbReference>
<keyword evidence="1" id="KW-0812">Transmembrane</keyword>
<feature type="transmembrane region" description="Helical" evidence="1">
    <location>
        <begin position="94"/>
        <end position="113"/>
    </location>
</feature>
<keyword evidence="1" id="KW-0472">Membrane</keyword>
<dbReference type="EMBL" id="JAOYEY010000038">
    <property type="protein sequence ID" value="MCV9886378.1"/>
    <property type="molecule type" value="Genomic_DNA"/>
</dbReference>
<feature type="transmembrane region" description="Helical" evidence="1">
    <location>
        <begin position="125"/>
        <end position="146"/>
    </location>
</feature>
<comment type="caution">
    <text evidence="2">The sequence shown here is derived from an EMBL/GenBank/DDBJ whole genome shotgun (WGS) entry which is preliminary data.</text>
</comment>
<dbReference type="RefSeq" id="WP_264143002.1">
    <property type="nucleotide sequence ID" value="NZ_JAOYEY010000038.1"/>
</dbReference>
<keyword evidence="1" id="KW-1133">Transmembrane helix</keyword>
<gene>
    <name evidence="2" type="ORF">OIH86_12085</name>
</gene>
<name>A0ABT3DH46_9BACI</name>
<accession>A0ABT3DH46</accession>
<keyword evidence="3" id="KW-1185">Reference proteome</keyword>
<proteinExistence type="predicted"/>
<sequence length="167" mass="20135">MLKYSKILLLIMMILPWFTIPLMERRTFKRFLPASIFISLVVRLESYLAEKRRWWWIYEKLHPRLRGETPVLWGPFIVGSMWILRFTYGKFYLYMLLNLIIDAFFSYPLLNFFQKLGVGSLVRLSRVKLLLIFMFKAVLLYGFQFVKEEYFVKKDEAEMSNNKSSEG</sequence>
<evidence type="ECO:0000313" key="3">
    <source>
        <dbReference type="Proteomes" id="UP001526147"/>
    </source>
</evidence>
<reference evidence="2 3" key="1">
    <citation type="submission" date="2022-10" db="EMBL/GenBank/DDBJ databases">
        <title>Draft genome assembly of moderately radiation resistant bacterium Metabacillus halosaccharovorans.</title>
        <authorList>
            <person name="Pal S."/>
            <person name="Gopinathan A."/>
        </authorList>
    </citation>
    <scope>NUCLEOTIDE SEQUENCE [LARGE SCALE GENOMIC DNA]</scope>
    <source>
        <strain evidence="2 3">VITHBRA001</strain>
    </source>
</reference>
<evidence type="ECO:0000313" key="2">
    <source>
        <dbReference type="EMBL" id="MCV9886378.1"/>
    </source>
</evidence>
<protein>
    <submittedName>
        <fullName evidence="2">Uncharacterized protein</fullName>
    </submittedName>
</protein>
<organism evidence="2 3">
    <name type="scientific">Metabacillus halosaccharovorans</name>
    <dbReference type="NCBI Taxonomy" id="930124"/>
    <lineage>
        <taxon>Bacteria</taxon>
        <taxon>Bacillati</taxon>
        <taxon>Bacillota</taxon>
        <taxon>Bacilli</taxon>
        <taxon>Bacillales</taxon>
        <taxon>Bacillaceae</taxon>
        <taxon>Metabacillus</taxon>
    </lineage>
</organism>
<evidence type="ECO:0000256" key="1">
    <source>
        <dbReference type="SAM" id="Phobius"/>
    </source>
</evidence>
<feature type="transmembrane region" description="Helical" evidence="1">
    <location>
        <begin position="7"/>
        <end position="24"/>
    </location>
</feature>